<proteinExistence type="predicted"/>
<evidence type="ECO:0000313" key="3">
    <source>
        <dbReference type="Proteomes" id="UP000276984"/>
    </source>
</evidence>
<feature type="signal peptide" evidence="1">
    <location>
        <begin position="1"/>
        <end position="21"/>
    </location>
</feature>
<name>A0A494RCZ3_9CAUL</name>
<reference evidence="2 3" key="1">
    <citation type="submission" date="2018-10" db="EMBL/GenBank/DDBJ databases">
        <title>Complete genome sequence of Brevundimonas naejangsanensis BRV3.</title>
        <authorList>
            <person name="Berrios L."/>
            <person name="Ely B."/>
        </authorList>
    </citation>
    <scope>NUCLEOTIDE SEQUENCE [LARGE SCALE GENOMIC DNA]</scope>
    <source>
        <strain evidence="2 3">BRV3</strain>
    </source>
</reference>
<dbReference type="PROSITE" id="PS51257">
    <property type="entry name" value="PROKAR_LIPOPROTEIN"/>
    <property type="match status" value="1"/>
</dbReference>
<keyword evidence="1" id="KW-0732">Signal</keyword>
<feature type="chain" id="PRO_5019762438" evidence="1">
    <location>
        <begin position="22"/>
        <end position="278"/>
    </location>
</feature>
<gene>
    <name evidence="2" type="ORF">D8I30_02410</name>
</gene>
<dbReference type="Gene3D" id="3.30.565.40">
    <property type="entry name" value="Fervidobacterium nodosum Rt17-B1 like"/>
    <property type="match status" value="1"/>
</dbReference>
<protein>
    <submittedName>
        <fullName evidence="2">DUF3298 domain-containing protein</fullName>
    </submittedName>
</protein>
<dbReference type="RefSeq" id="WP_121481322.1">
    <property type="nucleotide sequence ID" value="NZ_CP032707.1"/>
</dbReference>
<evidence type="ECO:0000256" key="1">
    <source>
        <dbReference type="SAM" id="SignalP"/>
    </source>
</evidence>
<keyword evidence="3" id="KW-1185">Reference proteome</keyword>
<organism evidence="2 3">
    <name type="scientific">Brevundimonas naejangsanensis</name>
    <dbReference type="NCBI Taxonomy" id="588932"/>
    <lineage>
        <taxon>Bacteria</taxon>
        <taxon>Pseudomonadati</taxon>
        <taxon>Pseudomonadota</taxon>
        <taxon>Alphaproteobacteria</taxon>
        <taxon>Caulobacterales</taxon>
        <taxon>Caulobacteraceae</taxon>
        <taxon>Brevundimonas</taxon>
    </lineage>
</organism>
<dbReference type="EMBL" id="CP032707">
    <property type="protein sequence ID" value="AYG94165.1"/>
    <property type="molecule type" value="Genomic_DNA"/>
</dbReference>
<accession>A0A494RCZ3</accession>
<sequence>MIPSRPVRALLVTVAVAASLAACQRQEKKAAPTAPEATAQAVAEGPLKYESATPYAKVSLSLPEAVLAYPALYAPLYRDEVARLKEYAEGAQADRTEAGSPEGMPPYEKTIVFGAPVETGRLFSLMRTDFDYSGGAHPNTVATGLLWDKAEGRRIAAADLFAKGADRAGVERALCQAVNTAKKARPGAQPVAATGDIWTCPKLDKVAVTLAPGAVPGKAGGLTFLIDAYAVGPYVEGAYYLTLPLSAFQSALSPTYAGEFEGAPAKAGDVTEDLRPKG</sequence>
<dbReference type="Proteomes" id="UP000276984">
    <property type="component" value="Chromosome"/>
</dbReference>
<dbReference type="AlphaFoldDB" id="A0A494RCZ3"/>
<evidence type="ECO:0000313" key="2">
    <source>
        <dbReference type="EMBL" id="AYG94165.1"/>
    </source>
</evidence>
<dbReference type="OrthoDB" id="4760806at2"/>